<evidence type="ECO:0000313" key="1">
    <source>
        <dbReference type="EMBL" id="RUS84510.1"/>
    </source>
</evidence>
<name>A0A3S1BBN4_ELYCH</name>
<feature type="non-terminal residue" evidence="1">
    <location>
        <position position="120"/>
    </location>
</feature>
<proteinExistence type="predicted"/>
<protein>
    <submittedName>
        <fullName evidence="1">Uncharacterized protein</fullName>
    </submittedName>
</protein>
<sequence length="120" mass="13311">QLDRGVVGQGVGKHGLAHQDEVDHELESCGWEVVGDHLHCLVAVRFQIPEQGFEDGRCDVGPRHHAAEPGPVAQLALQRGQEDLRRVGEHDDAQRDRESPDIYAYLYISPAPLSCLEKNI</sequence>
<organism evidence="1 2">
    <name type="scientific">Elysia chlorotica</name>
    <name type="common">Eastern emerald elysia</name>
    <name type="synonym">Sea slug</name>
    <dbReference type="NCBI Taxonomy" id="188477"/>
    <lineage>
        <taxon>Eukaryota</taxon>
        <taxon>Metazoa</taxon>
        <taxon>Spiralia</taxon>
        <taxon>Lophotrochozoa</taxon>
        <taxon>Mollusca</taxon>
        <taxon>Gastropoda</taxon>
        <taxon>Heterobranchia</taxon>
        <taxon>Euthyneura</taxon>
        <taxon>Panpulmonata</taxon>
        <taxon>Sacoglossa</taxon>
        <taxon>Placobranchoidea</taxon>
        <taxon>Plakobranchidae</taxon>
        <taxon>Elysia</taxon>
    </lineage>
</organism>
<comment type="caution">
    <text evidence="1">The sequence shown here is derived from an EMBL/GenBank/DDBJ whole genome shotgun (WGS) entry which is preliminary data.</text>
</comment>
<evidence type="ECO:0000313" key="2">
    <source>
        <dbReference type="Proteomes" id="UP000271974"/>
    </source>
</evidence>
<accession>A0A3S1BBN4</accession>
<keyword evidence="2" id="KW-1185">Reference proteome</keyword>
<gene>
    <name evidence="1" type="ORF">EGW08_007749</name>
</gene>
<dbReference type="Proteomes" id="UP000271974">
    <property type="component" value="Unassembled WGS sequence"/>
</dbReference>
<dbReference type="AlphaFoldDB" id="A0A3S1BBN4"/>
<dbReference type="EMBL" id="RQTK01000203">
    <property type="protein sequence ID" value="RUS84510.1"/>
    <property type="molecule type" value="Genomic_DNA"/>
</dbReference>
<feature type="non-terminal residue" evidence="1">
    <location>
        <position position="1"/>
    </location>
</feature>
<reference evidence="1 2" key="1">
    <citation type="submission" date="2019-01" db="EMBL/GenBank/DDBJ databases">
        <title>A draft genome assembly of the solar-powered sea slug Elysia chlorotica.</title>
        <authorList>
            <person name="Cai H."/>
            <person name="Li Q."/>
            <person name="Fang X."/>
            <person name="Li J."/>
            <person name="Curtis N.E."/>
            <person name="Altenburger A."/>
            <person name="Shibata T."/>
            <person name="Feng M."/>
            <person name="Maeda T."/>
            <person name="Schwartz J.A."/>
            <person name="Shigenobu S."/>
            <person name="Lundholm N."/>
            <person name="Nishiyama T."/>
            <person name="Yang H."/>
            <person name="Hasebe M."/>
            <person name="Li S."/>
            <person name="Pierce S.K."/>
            <person name="Wang J."/>
        </authorList>
    </citation>
    <scope>NUCLEOTIDE SEQUENCE [LARGE SCALE GENOMIC DNA]</scope>
    <source>
        <strain evidence="1">EC2010</strain>
        <tissue evidence="1">Whole organism of an adult</tissue>
    </source>
</reference>